<evidence type="ECO:0000256" key="3">
    <source>
        <dbReference type="ARBA" id="ARBA00022824"/>
    </source>
</evidence>
<evidence type="ECO:0000256" key="4">
    <source>
        <dbReference type="ARBA" id="ARBA00022989"/>
    </source>
</evidence>
<evidence type="ECO:0000256" key="7">
    <source>
        <dbReference type="SAM" id="Phobius"/>
    </source>
</evidence>
<evidence type="ECO:0000256" key="1">
    <source>
        <dbReference type="ARBA" id="ARBA00004477"/>
    </source>
</evidence>
<proteinExistence type="predicted"/>
<evidence type="ECO:0000313" key="9">
    <source>
        <dbReference type="Proteomes" id="UP000673691"/>
    </source>
</evidence>
<dbReference type="GO" id="GO:0005789">
    <property type="term" value="C:endoplasmic reticulum membrane"/>
    <property type="evidence" value="ECO:0007669"/>
    <property type="project" value="UniProtKB-SubCell"/>
</dbReference>
<dbReference type="CDD" id="cd23995">
    <property type="entry name" value="Seipin_BSCL2_like"/>
    <property type="match status" value="1"/>
</dbReference>
<accession>A0A8H8DID2</accession>
<keyword evidence="5" id="KW-0443">Lipid metabolism</keyword>
<dbReference type="EMBL" id="JAEFCI010006354">
    <property type="protein sequence ID" value="KAG5459744.1"/>
    <property type="molecule type" value="Genomic_DNA"/>
</dbReference>
<dbReference type="GO" id="GO:0006629">
    <property type="term" value="P:lipid metabolic process"/>
    <property type="evidence" value="ECO:0007669"/>
    <property type="project" value="UniProtKB-KW"/>
</dbReference>
<name>A0A8H8DID2_9FUNG</name>
<evidence type="ECO:0000256" key="2">
    <source>
        <dbReference type="ARBA" id="ARBA00022692"/>
    </source>
</evidence>
<sequence>MIIALDPYVSWVRDFLLSPKTQRYVVKAFFALLVVGSLIFFATLAYAAFYWVYVPKIAHKASVYLQYQDDLSAAKGTARREPPTGVVDVTGTNEPFLAAGQEYDVSVELVMPTSERNVQHGNFMVGVRLLNEKGNAVTNSSRPVSLFLPASYSTLPNLRLADASSDRKAGDPAVRFVTCADNEDDVACDTAYSWVLQGSPGTVRVFAGRICGVGGTGKLIEQFDDCPQRRFLSGFS</sequence>
<dbReference type="Proteomes" id="UP000673691">
    <property type="component" value="Unassembled WGS sequence"/>
</dbReference>
<dbReference type="PANTHER" id="PTHR21212">
    <property type="entry name" value="BERNARDINELLI-SEIP CONGENITAL LIPODYSTROPHY 2 HOMOLOG BSCL2 PROTEIN"/>
    <property type="match status" value="1"/>
</dbReference>
<gene>
    <name evidence="8" type="ORF">BJ554DRAFT_8301</name>
</gene>
<reference evidence="8 9" key="1">
    <citation type="journal article" name="Sci. Rep.">
        <title>Genome-scale phylogenetic analyses confirm Olpidium as the closest living zoosporic fungus to the non-flagellated, terrestrial fungi.</title>
        <authorList>
            <person name="Chang Y."/>
            <person name="Rochon D."/>
            <person name="Sekimoto S."/>
            <person name="Wang Y."/>
            <person name="Chovatia M."/>
            <person name="Sandor L."/>
            <person name="Salamov A."/>
            <person name="Grigoriev I.V."/>
            <person name="Stajich J.E."/>
            <person name="Spatafora J.W."/>
        </authorList>
    </citation>
    <scope>NUCLEOTIDE SEQUENCE [LARGE SCALE GENOMIC DNA]</scope>
    <source>
        <strain evidence="8">S191</strain>
    </source>
</reference>
<evidence type="ECO:0000256" key="5">
    <source>
        <dbReference type="ARBA" id="ARBA00023098"/>
    </source>
</evidence>
<keyword evidence="3" id="KW-0256">Endoplasmic reticulum</keyword>
<protein>
    <submittedName>
        <fullName evidence="8">Adipose-regulatory protein-domain-containing protein</fullName>
    </submittedName>
</protein>
<dbReference type="InterPro" id="IPR009617">
    <property type="entry name" value="Seipin"/>
</dbReference>
<keyword evidence="9" id="KW-1185">Reference proteome</keyword>
<dbReference type="OrthoDB" id="3990054at2759"/>
<feature type="transmembrane region" description="Helical" evidence="7">
    <location>
        <begin position="28"/>
        <end position="53"/>
    </location>
</feature>
<keyword evidence="4 7" id="KW-1133">Transmembrane helix</keyword>
<dbReference type="GO" id="GO:0140042">
    <property type="term" value="P:lipid droplet formation"/>
    <property type="evidence" value="ECO:0007669"/>
    <property type="project" value="UniProtKB-ARBA"/>
</dbReference>
<keyword evidence="6 7" id="KW-0472">Membrane</keyword>
<keyword evidence="2 7" id="KW-0812">Transmembrane</keyword>
<comment type="subcellular location">
    <subcellularLocation>
        <location evidence="1">Endoplasmic reticulum membrane</location>
        <topology evidence="1">Multi-pass membrane protein</topology>
    </subcellularLocation>
</comment>
<evidence type="ECO:0000256" key="6">
    <source>
        <dbReference type="ARBA" id="ARBA00023136"/>
    </source>
</evidence>
<evidence type="ECO:0000313" key="8">
    <source>
        <dbReference type="EMBL" id="KAG5459744.1"/>
    </source>
</evidence>
<dbReference type="Pfam" id="PF06775">
    <property type="entry name" value="Seipin"/>
    <property type="match status" value="1"/>
</dbReference>
<dbReference type="AlphaFoldDB" id="A0A8H8DID2"/>
<dbReference type="PANTHER" id="PTHR21212:SF0">
    <property type="entry name" value="SEIPIN"/>
    <property type="match status" value="1"/>
</dbReference>
<organism evidence="8 9">
    <name type="scientific">Olpidium bornovanus</name>
    <dbReference type="NCBI Taxonomy" id="278681"/>
    <lineage>
        <taxon>Eukaryota</taxon>
        <taxon>Fungi</taxon>
        <taxon>Fungi incertae sedis</taxon>
        <taxon>Olpidiomycota</taxon>
        <taxon>Olpidiomycotina</taxon>
        <taxon>Olpidiomycetes</taxon>
        <taxon>Olpidiales</taxon>
        <taxon>Olpidiaceae</taxon>
        <taxon>Olpidium</taxon>
    </lineage>
</organism>
<comment type="caution">
    <text evidence="8">The sequence shown here is derived from an EMBL/GenBank/DDBJ whole genome shotgun (WGS) entry which is preliminary data.</text>
</comment>